<dbReference type="EMBL" id="NBEF01000017">
    <property type="protein sequence ID" value="OQQ90455.1"/>
    <property type="molecule type" value="Genomic_DNA"/>
</dbReference>
<sequence>MLLTGKHAPYKATLFKLYHIEELENMELNNIINGLIDGIKDIREHNHEYRQNEVDNDLDKQSKLIDKLIELKKQQESDGYNMKVARQLTDIAENIQALVKLMALVSISNSDDAKAYFMNETLTHVLDSLSNSIDDITNLSNSLVDLD</sequence>
<organism evidence="1 2">
    <name type="scientific">Ligilactobacillus salivarius</name>
    <dbReference type="NCBI Taxonomy" id="1624"/>
    <lineage>
        <taxon>Bacteria</taxon>
        <taxon>Bacillati</taxon>
        <taxon>Bacillota</taxon>
        <taxon>Bacilli</taxon>
        <taxon>Lactobacillales</taxon>
        <taxon>Lactobacillaceae</taxon>
        <taxon>Ligilactobacillus</taxon>
    </lineage>
</organism>
<gene>
    <name evidence="1" type="ORF">B6U56_04000</name>
</gene>
<reference evidence="1 2" key="1">
    <citation type="submission" date="2017-03" db="EMBL/GenBank/DDBJ databases">
        <title>Phylogenomics and comparative genomics of Lactobacillus salivarius, a mammalian gut commensal.</title>
        <authorList>
            <person name="Harris H.M."/>
        </authorList>
    </citation>
    <scope>NUCLEOTIDE SEQUENCE [LARGE SCALE GENOMIC DNA]</scope>
    <source>
        <strain evidence="1 2">JCM 1047</strain>
    </source>
</reference>
<protein>
    <submittedName>
        <fullName evidence="1">Uncharacterized protein</fullName>
    </submittedName>
</protein>
<comment type="caution">
    <text evidence="1">The sequence shown here is derived from an EMBL/GenBank/DDBJ whole genome shotgun (WGS) entry which is preliminary data.</text>
</comment>
<accession>A0A1V9RB74</accession>
<dbReference type="Proteomes" id="UP000192575">
    <property type="component" value="Unassembled WGS sequence"/>
</dbReference>
<evidence type="ECO:0000313" key="1">
    <source>
        <dbReference type="EMBL" id="OQQ90455.1"/>
    </source>
</evidence>
<evidence type="ECO:0000313" key="2">
    <source>
        <dbReference type="Proteomes" id="UP000192575"/>
    </source>
</evidence>
<name>A0A1V9RB74_9LACO</name>
<dbReference type="AlphaFoldDB" id="A0A1V9RB74"/>
<proteinExistence type="predicted"/>